<dbReference type="Pfam" id="PF01944">
    <property type="entry name" value="SpoIIM"/>
    <property type="match status" value="1"/>
</dbReference>
<organism evidence="2 3">
    <name type="scientific">Blautia intestinihominis</name>
    <dbReference type="NCBI Taxonomy" id="3133152"/>
    <lineage>
        <taxon>Bacteria</taxon>
        <taxon>Bacillati</taxon>
        <taxon>Bacillota</taxon>
        <taxon>Clostridia</taxon>
        <taxon>Lachnospirales</taxon>
        <taxon>Lachnospiraceae</taxon>
        <taxon>Blautia</taxon>
    </lineage>
</organism>
<dbReference type="RefSeq" id="WP_022214969.1">
    <property type="nucleotide sequence ID" value="NZ_JBBMEI010000001.1"/>
</dbReference>
<feature type="transmembrane region" description="Helical" evidence="1">
    <location>
        <begin position="117"/>
        <end position="139"/>
    </location>
</feature>
<protein>
    <submittedName>
        <fullName evidence="2">Stage II sporulation protein M</fullName>
    </submittedName>
</protein>
<evidence type="ECO:0000313" key="3">
    <source>
        <dbReference type="Proteomes" id="UP001446032"/>
    </source>
</evidence>
<sequence>MKKIPNWHRNTGCPVQILFMAGFLIGMILPDIAWKMEWHQKTISAMYLLRSFAAGSEAGVEYFLQVLGMRGSVYLLGAACGISVFGVPFAVAGSMYLGIKIGLLLTMSVLQFGFQGGMVGVGLLFPQYLLYIPCIFYLYRQSYEQSMRIWKNRGMLTGGVSRYFLRVFLCGILYLGGMITEAYCNPFILEWLVKKVL</sequence>
<feature type="transmembrane region" description="Helical" evidence="1">
    <location>
        <begin position="73"/>
        <end position="97"/>
    </location>
</feature>
<evidence type="ECO:0000256" key="1">
    <source>
        <dbReference type="SAM" id="Phobius"/>
    </source>
</evidence>
<dbReference type="InterPro" id="IPR002798">
    <property type="entry name" value="SpoIIM-like"/>
</dbReference>
<proteinExistence type="predicted"/>
<comment type="caution">
    <text evidence="2">The sequence shown here is derived from an EMBL/GenBank/DDBJ whole genome shotgun (WGS) entry which is preliminary data.</text>
</comment>
<keyword evidence="3" id="KW-1185">Reference proteome</keyword>
<gene>
    <name evidence="2" type="ORF">WMO75_00300</name>
</gene>
<feature type="transmembrane region" description="Helical" evidence="1">
    <location>
        <begin position="15"/>
        <end position="34"/>
    </location>
</feature>
<evidence type="ECO:0000313" key="2">
    <source>
        <dbReference type="EMBL" id="MEQ2356791.1"/>
    </source>
</evidence>
<name>A0ABV1AHD7_9FIRM</name>
<feature type="transmembrane region" description="Helical" evidence="1">
    <location>
        <begin position="160"/>
        <end position="179"/>
    </location>
</feature>
<reference evidence="2 3" key="1">
    <citation type="submission" date="2024-03" db="EMBL/GenBank/DDBJ databases">
        <title>Human intestinal bacterial collection.</title>
        <authorList>
            <person name="Pauvert C."/>
            <person name="Hitch T.C.A."/>
            <person name="Clavel T."/>
        </authorList>
    </citation>
    <scope>NUCLEOTIDE SEQUENCE [LARGE SCALE GENOMIC DNA]</scope>
    <source>
        <strain evidence="2 3">CLA-AA-H95</strain>
    </source>
</reference>
<dbReference type="Proteomes" id="UP001446032">
    <property type="component" value="Unassembled WGS sequence"/>
</dbReference>
<accession>A0ABV1AHD7</accession>
<keyword evidence="1" id="KW-0472">Membrane</keyword>
<keyword evidence="1" id="KW-1133">Transmembrane helix</keyword>
<dbReference type="EMBL" id="JBBMEI010000001">
    <property type="protein sequence ID" value="MEQ2356791.1"/>
    <property type="molecule type" value="Genomic_DNA"/>
</dbReference>
<keyword evidence="1" id="KW-0812">Transmembrane</keyword>